<keyword evidence="5" id="KW-1185">Reference proteome</keyword>
<dbReference type="PANTHER" id="PTHR35936:SF17">
    <property type="entry name" value="ARGININE-BINDING EXTRACELLULAR PROTEIN ARTP"/>
    <property type="match status" value="1"/>
</dbReference>
<dbReference type="SMART" id="SM00062">
    <property type="entry name" value="PBPb"/>
    <property type="match status" value="1"/>
</dbReference>
<evidence type="ECO:0000259" key="2">
    <source>
        <dbReference type="SMART" id="SM00062"/>
    </source>
</evidence>
<protein>
    <submittedName>
        <fullName evidence="4">Amino acid ABC transporter substrate-binding protein (PAAT family)</fullName>
    </submittedName>
</protein>
<dbReference type="SMART" id="SM00079">
    <property type="entry name" value="PBPe"/>
    <property type="match status" value="1"/>
</dbReference>
<name>A0AA46DYU5_9FUSO</name>
<evidence type="ECO:0000256" key="1">
    <source>
        <dbReference type="ARBA" id="ARBA00022729"/>
    </source>
</evidence>
<dbReference type="Pfam" id="PF00497">
    <property type="entry name" value="SBP_bac_3"/>
    <property type="match status" value="1"/>
</dbReference>
<dbReference type="PROSITE" id="PS51257">
    <property type="entry name" value="PROKAR_LIPOPROTEIN"/>
    <property type="match status" value="1"/>
</dbReference>
<proteinExistence type="predicted"/>
<feature type="domain" description="Ionotropic glutamate receptor C-terminal" evidence="3">
    <location>
        <begin position="25"/>
        <end position="241"/>
    </location>
</feature>
<reference evidence="4 5" key="1">
    <citation type="submission" date="2019-03" db="EMBL/GenBank/DDBJ databases">
        <title>Genomic Encyclopedia of Type Strains, Phase IV (KMG-IV): sequencing the most valuable type-strain genomes for metagenomic binning, comparative biology and taxonomic classification.</title>
        <authorList>
            <person name="Goeker M."/>
        </authorList>
    </citation>
    <scope>NUCLEOTIDE SEQUENCE [LARGE SCALE GENOMIC DNA]</scope>
    <source>
        <strain evidence="4 5">DSM 100055</strain>
    </source>
</reference>
<sequence>MKKILTLVILATIFLVGCGGNKEKTYVVGTNAEFPPFEYREGDKIIGFDIELIELLTKEAGIKYEVKDMSFDGLLPALQTKKIDLVVSGMTATEERKKSVNFTKSYYSTSQVIIVRENQNNIKSFDDLVGKKVGAMIGTTGDLIVSDIKDVNVKKYNASYAAILDLKADKIDAVVLDSEPAKNYVKQNKGIKVIEGVSVTEEYAIALRKEDKELLEKLNKAFETIKANGEYKKLYDKYFSK</sequence>
<accession>A0AA46DYU5</accession>
<dbReference type="EMBL" id="SOBG01000004">
    <property type="protein sequence ID" value="TDT70637.1"/>
    <property type="molecule type" value="Genomic_DNA"/>
</dbReference>
<feature type="domain" description="Solute-binding protein family 3/N-terminal" evidence="2">
    <location>
        <begin position="25"/>
        <end position="241"/>
    </location>
</feature>
<comment type="caution">
    <text evidence="4">The sequence shown here is derived from an EMBL/GenBank/DDBJ whole genome shotgun (WGS) entry which is preliminary data.</text>
</comment>
<dbReference type="GO" id="GO:0016020">
    <property type="term" value="C:membrane"/>
    <property type="evidence" value="ECO:0007669"/>
    <property type="project" value="InterPro"/>
</dbReference>
<dbReference type="RefSeq" id="WP_134113071.1">
    <property type="nucleotide sequence ID" value="NZ_SOBG01000004.1"/>
</dbReference>
<evidence type="ECO:0000259" key="3">
    <source>
        <dbReference type="SMART" id="SM00079"/>
    </source>
</evidence>
<dbReference type="Proteomes" id="UP000294678">
    <property type="component" value="Unassembled WGS sequence"/>
</dbReference>
<evidence type="ECO:0000313" key="4">
    <source>
        <dbReference type="EMBL" id="TDT70637.1"/>
    </source>
</evidence>
<dbReference type="CDD" id="cd13624">
    <property type="entry name" value="PBP2_Arg_Lys_His"/>
    <property type="match status" value="1"/>
</dbReference>
<dbReference type="GO" id="GO:0015276">
    <property type="term" value="F:ligand-gated monoatomic ion channel activity"/>
    <property type="evidence" value="ECO:0007669"/>
    <property type="project" value="InterPro"/>
</dbReference>
<organism evidence="4 5">
    <name type="scientific">Hypnocyclicus thermotrophus</name>
    <dbReference type="NCBI Taxonomy" id="1627895"/>
    <lineage>
        <taxon>Bacteria</taxon>
        <taxon>Fusobacteriati</taxon>
        <taxon>Fusobacteriota</taxon>
        <taxon>Fusobacteriia</taxon>
        <taxon>Fusobacteriales</taxon>
        <taxon>Fusobacteriaceae</taxon>
        <taxon>Hypnocyclicus</taxon>
    </lineage>
</organism>
<dbReference type="SUPFAM" id="SSF53850">
    <property type="entry name" value="Periplasmic binding protein-like II"/>
    <property type="match status" value="1"/>
</dbReference>
<dbReference type="AlphaFoldDB" id="A0AA46DYU5"/>
<gene>
    <name evidence="4" type="ORF">EV215_1190</name>
</gene>
<dbReference type="Gene3D" id="3.40.190.10">
    <property type="entry name" value="Periplasmic binding protein-like II"/>
    <property type="match status" value="2"/>
</dbReference>
<dbReference type="PANTHER" id="PTHR35936">
    <property type="entry name" value="MEMBRANE-BOUND LYTIC MUREIN TRANSGLYCOSYLASE F"/>
    <property type="match status" value="1"/>
</dbReference>
<evidence type="ECO:0000313" key="5">
    <source>
        <dbReference type="Proteomes" id="UP000294678"/>
    </source>
</evidence>
<dbReference type="InterPro" id="IPR001320">
    <property type="entry name" value="Iontro_rcpt_C"/>
</dbReference>
<keyword evidence="1" id="KW-0732">Signal</keyword>
<dbReference type="InterPro" id="IPR001638">
    <property type="entry name" value="Solute-binding_3/MltF_N"/>
</dbReference>